<dbReference type="GO" id="GO:0016020">
    <property type="term" value="C:membrane"/>
    <property type="evidence" value="ECO:0007669"/>
    <property type="project" value="TreeGrafter"/>
</dbReference>
<dbReference type="PRINTS" id="PR00193">
    <property type="entry name" value="MYOSINHEAVY"/>
</dbReference>
<feature type="coiled-coil region" evidence="10">
    <location>
        <begin position="854"/>
        <end position="1052"/>
    </location>
</feature>
<dbReference type="Proteomes" id="UP001165289">
    <property type="component" value="Unassembled WGS sequence"/>
</dbReference>
<reference evidence="14 15" key="1">
    <citation type="journal article" date="2023" name="BMC Biol.">
        <title>The compact genome of the sponge Oopsacas minuta (Hexactinellida) is lacking key metazoan core genes.</title>
        <authorList>
            <person name="Santini S."/>
            <person name="Schenkelaars Q."/>
            <person name="Jourda C."/>
            <person name="Duchesne M."/>
            <person name="Belahbib H."/>
            <person name="Rocher C."/>
            <person name="Selva M."/>
            <person name="Riesgo A."/>
            <person name="Vervoort M."/>
            <person name="Leys S.P."/>
            <person name="Kodjabachian L."/>
            <person name="Le Bivic A."/>
            <person name="Borchiellini C."/>
            <person name="Claverie J.M."/>
            <person name="Renard E."/>
        </authorList>
    </citation>
    <scope>NUCLEOTIDE SEQUENCE [LARGE SCALE GENOMIC DNA]</scope>
    <source>
        <strain evidence="14">SPO-2</strain>
    </source>
</reference>
<comment type="caution">
    <text evidence="14">The sequence shown here is derived from an EMBL/GenBank/DDBJ whole genome shotgun (WGS) entry which is preliminary data.</text>
</comment>
<dbReference type="GO" id="GO:0000146">
    <property type="term" value="F:microfilament motor activity"/>
    <property type="evidence" value="ECO:0007669"/>
    <property type="project" value="TreeGrafter"/>
</dbReference>
<dbReference type="CDD" id="cd01377">
    <property type="entry name" value="MYSc_class_II"/>
    <property type="match status" value="1"/>
</dbReference>
<dbReference type="Pfam" id="PF01576">
    <property type="entry name" value="Myosin_tail_1"/>
    <property type="match status" value="1"/>
</dbReference>
<dbReference type="Pfam" id="PF00063">
    <property type="entry name" value="Myosin_head"/>
    <property type="match status" value="1"/>
</dbReference>
<dbReference type="FunFam" id="1.20.5.4820:FF:000002">
    <property type="entry name" value="Myosin heavy chain 10"/>
    <property type="match status" value="1"/>
</dbReference>
<proteinExistence type="inferred from homology"/>
<evidence type="ECO:0000256" key="9">
    <source>
        <dbReference type="PROSITE-ProRule" id="PRU00782"/>
    </source>
</evidence>
<name>A0AAV7JV62_9METZ</name>
<evidence type="ECO:0000256" key="2">
    <source>
        <dbReference type="ARBA" id="ARBA00022741"/>
    </source>
</evidence>
<dbReference type="PANTHER" id="PTHR13140">
    <property type="entry name" value="MYOSIN"/>
    <property type="match status" value="1"/>
</dbReference>
<keyword evidence="8 9" id="KW-0009">Actin-binding</keyword>
<dbReference type="InterPro" id="IPR008989">
    <property type="entry name" value="Myosin_S1_N"/>
</dbReference>
<accession>A0AAV7JV62</accession>
<dbReference type="Gene3D" id="1.20.5.340">
    <property type="match status" value="3"/>
</dbReference>
<evidence type="ECO:0000256" key="7">
    <source>
        <dbReference type="ARBA" id="ARBA00023175"/>
    </source>
</evidence>
<keyword evidence="2 9" id="KW-0547">Nucleotide-binding</keyword>
<evidence type="ECO:0000259" key="13">
    <source>
        <dbReference type="PROSITE" id="PS51844"/>
    </source>
</evidence>
<keyword evidence="6 9" id="KW-0518">Myosin</keyword>
<dbReference type="FunFam" id="2.30.30.360:FF:000001">
    <property type="entry name" value="Myosin heavy chain"/>
    <property type="match status" value="1"/>
</dbReference>
<dbReference type="Gene3D" id="2.30.30.360">
    <property type="entry name" value="Myosin S1 fragment, N-terminal"/>
    <property type="match status" value="1"/>
</dbReference>
<dbReference type="FunFam" id="3.40.850.10:FF:000101">
    <property type="entry name" value="Slow myosin heavy chain 2"/>
    <property type="match status" value="1"/>
</dbReference>
<feature type="region of interest" description="Disordered" evidence="11">
    <location>
        <begin position="1217"/>
        <end position="1260"/>
    </location>
</feature>
<dbReference type="InterPro" id="IPR002928">
    <property type="entry name" value="Myosin_tail"/>
</dbReference>
<evidence type="ECO:0000256" key="8">
    <source>
        <dbReference type="ARBA" id="ARBA00023203"/>
    </source>
</evidence>
<dbReference type="PROSITE" id="PS50096">
    <property type="entry name" value="IQ"/>
    <property type="match status" value="1"/>
</dbReference>
<dbReference type="Gene3D" id="1.10.10.820">
    <property type="match status" value="1"/>
</dbReference>
<feature type="domain" description="Myosin N-terminal SH3-like" evidence="13">
    <location>
        <begin position="28"/>
        <end position="77"/>
    </location>
</feature>
<evidence type="ECO:0000256" key="4">
    <source>
        <dbReference type="ARBA" id="ARBA00022860"/>
    </source>
</evidence>
<dbReference type="Gene3D" id="1.20.58.530">
    <property type="match status" value="1"/>
</dbReference>
<dbReference type="FunFam" id="1.10.10.820:FF:000001">
    <property type="entry name" value="Myosin heavy chain"/>
    <property type="match status" value="1"/>
</dbReference>
<dbReference type="Gene3D" id="3.40.850.10">
    <property type="entry name" value="Kinesin motor domain"/>
    <property type="match status" value="1"/>
</dbReference>
<evidence type="ECO:0000256" key="1">
    <source>
        <dbReference type="ARBA" id="ARBA00008314"/>
    </source>
</evidence>
<keyword evidence="7 9" id="KW-0505">Motor protein</keyword>
<dbReference type="SUPFAM" id="SSF90257">
    <property type="entry name" value="Myosin rod fragments"/>
    <property type="match status" value="4"/>
</dbReference>
<sequence length="1570" mass="181406">MATSDQFLKHLVVDRGTIADAEKQSQWASKKLVWVPHAEQGYVTGGIKGDDGDFVEVEYEDGKRQRFNKDDIQKMNPPKYEKVEDMAELACLNEASVLHNLRDRYYSGLIYTYSGLFCVVVNPYRLFPIYTDKVIEMYKGKKRHEVPPHVYAITDSAYMHMLQDRENQSILCTGESGAGKTENTKKVIQYLAVVAGASHKQQKQGPRRRASSSSLQMKAGLAPGQGELEAQLLQANPLLEAFGNAKTIKNDNSSRFGKFIKIFFNQHGYISGATIDTYLLEKARICFQSPEERLFHIFYQLINGADQKLREEIFLLKPDEYTFMRNGLVKIPGVQDENDFEDTREAMDIMQMTPDEQTGIFKIVSAVLLFGNMKFKQDRSSDQALFVETTVPQRICKLLGLPISDFQKGLLRPRITVGREMVNKAQNLEQVDYSTQAIAKALYERLFKWIVYRINRSLSQITHGFHFIGILDIAGFEIFKLNSFEQLCINYTNEKLQQLFNHTMFVLEQEEYRLEGIEWNFIDFGLDLQPCIDLIERPMGILALLDEECWFPKATDKTFVEKVLKEHKNTTTIRKSDFRSDSDFIVNHYAGEVDYLTTNWLVKNMDPLNDTIVGLLSSSTDKLVAELWKDTANIIGMGAKDTSSSKFGSSVTKKGMFRTVGQLYKEQLIKLMGTLSNTNPHFVRCIIPNHEKKPGKLVAPLVLEQLKCNGVLEGIRICRQGFPNRILFQEFRQRYEILAPGCIPKGFMDARKSCMKILDVLSIDKSLYRIGQSKIFFRSGVVVHLEEERDMKLTEILTSFQARCRGYLGRKAYLARVQQQVAIKLVQKNVAKYLMLRDWHWWRLFTKIKPLLRVTKIEEDKTRMEEEVRKLTEKMDYYNEEKKQQEILLEQVQKENDELNEHLRYEKSQAEENFEIRHLLESKKQELDSTVKDLLAQIEDDEIRTNKLASEASELQDRLSEMENNLTDEETRVQKLQMEKLTLEAQLNRLAEETSSQNEVLTKAAREKKVGDEKLEDLLNQIQTEEERNKGLNRAKLKLEASQQELQSKFDRESKLRNDGEKERRQLTMEFSSLTDQLNEAKQYIDELRYALERREAELKELTNRLDDETHAHMLAEKSRRELSNVLTELQEDIEAERDSKRRLEESKRQLTDELENMNVNLEESAMGMHSAHEMKVHSDTQLVLLQKQMDEFQNEHEILIAQLRKKHSDTLHDLSEQLDNSKRAKTNSDSKLNNSNKENESLKQELQQSQGRSSDQSRKIKGLEQQLADLQQQLTEYKLQNSELSGHNSKLLQSNNQSSNNILDLEAKISNLEKHVHSLESELSLTSEHLDTESNARSNLQKQMKNMDHELIKLQEQADEEEAAASNLQRVNATLQQQLQEVKKKLEESDSAYEDAISGKRKLERDFDSATQTNQDLKANAEALAKSKKRLQLELDDFIHDLESQKASYANLEKKQKKFDSAFADERATAEQLAQEKDMADKEARQATTRLLALRGEMEDLTDRFEEVERTKNKLQAELQSINESSSTTGKNLKAQFAFPINFMTRPDQTISALYNLTCILYQDPVVYA</sequence>
<feature type="binding site" evidence="9">
    <location>
        <begin position="174"/>
        <end position="181"/>
    </location>
    <ligand>
        <name>ATP</name>
        <dbReference type="ChEBI" id="CHEBI:30616"/>
    </ligand>
</feature>
<keyword evidence="15" id="KW-1185">Reference proteome</keyword>
<dbReference type="PROSITE" id="PS51456">
    <property type="entry name" value="MYOSIN_MOTOR"/>
    <property type="match status" value="1"/>
</dbReference>
<feature type="domain" description="Myosin motor" evidence="12">
    <location>
        <begin position="81"/>
        <end position="790"/>
    </location>
</feature>
<dbReference type="Gene3D" id="1.20.5.4820">
    <property type="match status" value="1"/>
</dbReference>
<keyword evidence="5 10" id="KW-0175">Coiled coil</keyword>
<feature type="compositionally biased region" description="Basic and acidic residues" evidence="11">
    <location>
        <begin position="1217"/>
        <end position="1229"/>
    </location>
</feature>
<dbReference type="GO" id="GO:0016459">
    <property type="term" value="C:myosin complex"/>
    <property type="evidence" value="ECO:0007669"/>
    <property type="project" value="UniProtKB-KW"/>
</dbReference>
<protein>
    <submittedName>
        <fullName evidence="14">Myosin heavy chain, non-muscle-like</fullName>
    </submittedName>
</protein>
<comment type="similarity">
    <text evidence="1 9">Belongs to the TRAFAC class myosin-kinesin ATPase superfamily. Myosin family.</text>
</comment>
<dbReference type="Pfam" id="PF02736">
    <property type="entry name" value="Myosin_N"/>
    <property type="match status" value="1"/>
</dbReference>
<dbReference type="GO" id="GO:0005524">
    <property type="term" value="F:ATP binding"/>
    <property type="evidence" value="ECO:0007669"/>
    <property type="project" value="UniProtKB-UniRule"/>
</dbReference>
<keyword evidence="3 9" id="KW-0067">ATP-binding</keyword>
<dbReference type="PANTHER" id="PTHR13140:SF857">
    <property type="entry name" value="MYOSIN-11"/>
    <property type="match status" value="1"/>
</dbReference>
<dbReference type="FunFam" id="1.20.120.720:FF:000001">
    <property type="entry name" value="Myosin heavy chain, muscle"/>
    <property type="match status" value="1"/>
</dbReference>
<evidence type="ECO:0000313" key="14">
    <source>
        <dbReference type="EMBL" id="KAI6652359.1"/>
    </source>
</evidence>
<feature type="region of interest" description="Actin-binding" evidence="9">
    <location>
        <begin position="668"/>
        <end position="690"/>
    </location>
</feature>
<dbReference type="EMBL" id="JAKMXF010000299">
    <property type="protein sequence ID" value="KAI6652359.1"/>
    <property type="molecule type" value="Genomic_DNA"/>
</dbReference>
<dbReference type="GO" id="GO:0005516">
    <property type="term" value="F:calmodulin binding"/>
    <property type="evidence" value="ECO:0007669"/>
    <property type="project" value="UniProtKB-KW"/>
</dbReference>
<organism evidence="14 15">
    <name type="scientific">Oopsacas minuta</name>
    <dbReference type="NCBI Taxonomy" id="111878"/>
    <lineage>
        <taxon>Eukaryota</taxon>
        <taxon>Metazoa</taxon>
        <taxon>Porifera</taxon>
        <taxon>Hexactinellida</taxon>
        <taxon>Hexasterophora</taxon>
        <taxon>Lyssacinosida</taxon>
        <taxon>Leucopsacidae</taxon>
        <taxon>Oopsacas</taxon>
    </lineage>
</organism>
<gene>
    <name evidence="14" type="ORF">LOD99_7373</name>
</gene>
<dbReference type="SMART" id="SM00242">
    <property type="entry name" value="MYSc"/>
    <property type="match status" value="1"/>
</dbReference>
<evidence type="ECO:0000256" key="11">
    <source>
        <dbReference type="SAM" id="MobiDB-lite"/>
    </source>
</evidence>
<dbReference type="InterPro" id="IPR027417">
    <property type="entry name" value="P-loop_NTPase"/>
</dbReference>
<dbReference type="Gene3D" id="1.20.120.720">
    <property type="entry name" value="Myosin VI head, motor domain, U50 subdomain"/>
    <property type="match status" value="1"/>
</dbReference>
<evidence type="ECO:0000256" key="5">
    <source>
        <dbReference type="ARBA" id="ARBA00023054"/>
    </source>
</evidence>
<dbReference type="PROSITE" id="PS51844">
    <property type="entry name" value="SH3_LIKE"/>
    <property type="match status" value="1"/>
</dbReference>
<evidence type="ECO:0000256" key="6">
    <source>
        <dbReference type="ARBA" id="ARBA00023123"/>
    </source>
</evidence>
<dbReference type="GO" id="GO:0007015">
    <property type="term" value="P:actin filament organization"/>
    <property type="evidence" value="ECO:0007669"/>
    <property type="project" value="TreeGrafter"/>
</dbReference>
<evidence type="ECO:0000259" key="12">
    <source>
        <dbReference type="PROSITE" id="PS51456"/>
    </source>
</evidence>
<dbReference type="GO" id="GO:0051015">
    <property type="term" value="F:actin filament binding"/>
    <property type="evidence" value="ECO:0007669"/>
    <property type="project" value="InterPro"/>
</dbReference>
<dbReference type="InterPro" id="IPR036961">
    <property type="entry name" value="Kinesin_motor_dom_sf"/>
</dbReference>
<keyword evidence="4" id="KW-0112">Calmodulin-binding</keyword>
<dbReference type="GO" id="GO:0005737">
    <property type="term" value="C:cytoplasm"/>
    <property type="evidence" value="ECO:0007669"/>
    <property type="project" value="TreeGrafter"/>
</dbReference>
<evidence type="ECO:0000256" key="10">
    <source>
        <dbReference type="SAM" id="Coils"/>
    </source>
</evidence>
<evidence type="ECO:0000256" key="3">
    <source>
        <dbReference type="ARBA" id="ARBA00022840"/>
    </source>
</evidence>
<dbReference type="InterPro" id="IPR001609">
    <property type="entry name" value="Myosin_head_motor_dom-like"/>
</dbReference>
<dbReference type="SUPFAM" id="SSF52540">
    <property type="entry name" value="P-loop containing nucleoside triphosphate hydrolases"/>
    <property type="match status" value="1"/>
</dbReference>
<evidence type="ECO:0000313" key="15">
    <source>
        <dbReference type="Proteomes" id="UP001165289"/>
    </source>
</evidence>
<dbReference type="InterPro" id="IPR004009">
    <property type="entry name" value="SH3_Myosin"/>
</dbReference>